<evidence type="ECO:0008006" key="2">
    <source>
        <dbReference type="Google" id="ProtNLM"/>
    </source>
</evidence>
<dbReference type="InterPro" id="IPR000563">
    <property type="entry name" value="Flag_FliH"/>
</dbReference>
<proteinExistence type="predicted"/>
<protein>
    <recommendedName>
        <fullName evidence="2">Flagellar assembly protein H</fullName>
    </recommendedName>
</protein>
<reference evidence="1" key="1">
    <citation type="submission" date="2019-02" db="EMBL/GenBank/DDBJ databases">
        <authorList>
            <person name="Gruber-Vodicka R. H."/>
            <person name="Seah K. B. B."/>
        </authorList>
    </citation>
    <scope>NUCLEOTIDE SEQUENCE</scope>
    <source>
        <strain evidence="1">BECK_S1320</strain>
    </source>
</reference>
<gene>
    <name evidence="1" type="ORF">BECKSD772E_GA0070983_104510</name>
</gene>
<sequence>MSHDQNFKNLTLDYPRAALEFFASEEATAIPPTARITPVRQEQLKERLGDRFRELDTPLLVEFSREKKQAILFILEEETDTRYFSIHRLIHYCVDVADLLNITRVAPVVVFLRPGRHPLSLELGTEHNIYLAFRFIACDLGEIPAIEYVASRNIVARVNLPNMRHDPEQRVEIYLRAQEGLAELEPDPNKRLKYIDFIAQYANLNESEQARYEEHLQQSPYREEIMGPVQQAVVKSLQQGLQEGIQKGLQQGIQQGLQEGLQEGIQQGLQEGLQEGIQQGLQEGLQEGIQQGLQQGLQQGKEEGEEKGRKEVARAALGNGIDISVVSKISGLSEEEIRELSIH</sequence>
<organism evidence="1">
    <name type="scientific">Candidatus Kentrum sp. SD</name>
    <dbReference type="NCBI Taxonomy" id="2126332"/>
    <lineage>
        <taxon>Bacteria</taxon>
        <taxon>Pseudomonadati</taxon>
        <taxon>Pseudomonadota</taxon>
        <taxon>Gammaproteobacteria</taxon>
        <taxon>Candidatus Kentrum</taxon>
    </lineage>
</organism>
<dbReference type="GO" id="GO:0003774">
    <property type="term" value="F:cytoskeletal motor activity"/>
    <property type="evidence" value="ECO:0007669"/>
    <property type="project" value="InterPro"/>
</dbReference>
<name>A0A450YTM4_9GAMM</name>
<dbReference type="EMBL" id="CAADFU010000045">
    <property type="protein sequence ID" value="VFK44904.1"/>
    <property type="molecule type" value="Genomic_DNA"/>
</dbReference>
<dbReference type="PRINTS" id="PR01003">
    <property type="entry name" value="FLGFLIH"/>
</dbReference>
<dbReference type="AlphaFoldDB" id="A0A450YTM4"/>
<evidence type="ECO:0000313" key="1">
    <source>
        <dbReference type="EMBL" id="VFK44904.1"/>
    </source>
</evidence>
<dbReference type="GO" id="GO:0071973">
    <property type="term" value="P:bacterial-type flagellum-dependent cell motility"/>
    <property type="evidence" value="ECO:0007669"/>
    <property type="project" value="InterPro"/>
</dbReference>
<dbReference type="GO" id="GO:0009288">
    <property type="term" value="C:bacterial-type flagellum"/>
    <property type="evidence" value="ECO:0007669"/>
    <property type="project" value="InterPro"/>
</dbReference>
<accession>A0A450YTM4</accession>